<dbReference type="AlphaFoldDB" id="A0A5J5CLF4"/>
<sequence length="80" mass="9029">MYYKQMKDSVTAATTIRFHTVQLIEQLQHCPLHLAVTTRSALQARRPNGVNLVHEDDGGCMFSGHDEQLTHHAGSCRRRG</sequence>
<accession>A0A5J5CLF4</accession>
<protein>
    <submittedName>
        <fullName evidence="1">Uncharacterized protein</fullName>
    </submittedName>
</protein>
<keyword evidence="2" id="KW-1185">Reference proteome</keyword>
<dbReference type="EMBL" id="VOFY01000021">
    <property type="protein sequence ID" value="KAA8581569.1"/>
    <property type="molecule type" value="Genomic_DNA"/>
</dbReference>
<comment type="caution">
    <text evidence="1">The sequence shown here is derived from an EMBL/GenBank/DDBJ whole genome shotgun (WGS) entry which is preliminary data.</text>
</comment>
<name>A0A5J5CLF4_9PERO</name>
<organism evidence="1 2">
    <name type="scientific">Etheostoma spectabile</name>
    <name type="common">orangethroat darter</name>
    <dbReference type="NCBI Taxonomy" id="54343"/>
    <lineage>
        <taxon>Eukaryota</taxon>
        <taxon>Metazoa</taxon>
        <taxon>Chordata</taxon>
        <taxon>Craniata</taxon>
        <taxon>Vertebrata</taxon>
        <taxon>Euteleostomi</taxon>
        <taxon>Actinopterygii</taxon>
        <taxon>Neopterygii</taxon>
        <taxon>Teleostei</taxon>
        <taxon>Neoteleostei</taxon>
        <taxon>Acanthomorphata</taxon>
        <taxon>Eupercaria</taxon>
        <taxon>Perciformes</taxon>
        <taxon>Percoidei</taxon>
        <taxon>Percidae</taxon>
        <taxon>Etheostomatinae</taxon>
        <taxon>Etheostoma</taxon>
    </lineage>
</organism>
<reference evidence="1 2" key="1">
    <citation type="submission" date="2019-08" db="EMBL/GenBank/DDBJ databases">
        <title>A chromosome-level genome assembly, high-density linkage maps, and genome scans reveal the genomic architecture of hybrid incompatibilities underlying speciation via character displacement in darters (Percidae: Etheostominae).</title>
        <authorList>
            <person name="Moran R.L."/>
            <person name="Catchen J.M."/>
            <person name="Fuller R.C."/>
        </authorList>
    </citation>
    <scope>NUCLEOTIDE SEQUENCE [LARGE SCALE GENOMIC DNA]</scope>
    <source>
        <strain evidence="1">EspeVRDwgs_2016</strain>
        <tissue evidence="1">Muscle</tissue>
    </source>
</reference>
<evidence type="ECO:0000313" key="1">
    <source>
        <dbReference type="EMBL" id="KAA8581569.1"/>
    </source>
</evidence>
<proteinExistence type="predicted"/>
<gene>
    <name evidence="1" type="ORF">FQN60_003150</name>
</gene>
<evidence type="ECO:0000313" key="2">
    <source>
        <dbReference type="Proteomes" id="UP000327493"/>
    </source>
</evidence>
<dbReference type="Proteomes" id="UP000327493">
    <property type="component" value="Chromosome 21"/>
</dbReference>